<evidence type="ECO:0000313" key="4">
    <source>
        <dbReference type="Proteomes" id="UP000321947"/>
    </source>
</evidence>
<protein>
    <submittedName>
        <fullName evidence="1">Uncharacterized protein</fullName>
    </submittedName>
</protein>
<evidence type="ECO:0000313" key="3">
    <source>
        <dbReference type="Proteomes" id="UP000321393"/>
    </source>
</evidence>
<evidence type="ECO:0000313" key="2">
    <source>
        <dbReference type="EMBL" id="TYK27943.1"/>
    </source>
</evidence>
<comment type="caution">
    <text evidence="1">The sequence shown here is derived from an EMBL/GenBank/DDBJ whole genome shotgun (WGS) entry which is preliminary data.</text>
</comment>
<dbReference type="AlphaFoldDB" id="A0A5A7VK80"/>
<sequence>MNMKKRRASKDLKMLDYRRYCLSQKSWPQRPTERGEGMAQELTGFERTHGAAAWIVVIKEDLSILA</sequence>
<organism evidence="1 3">
    <name type="scientific">Cucumis melo var. makuwa</name>
    <name type="common">Oriental melon</name>
    <dbReference type="NCBI Taxonomy" id="1194695"/>
    <lineage>
        <taxon>Eukaryota</taxon>
        <taxon>Viridiplantae</taxon>
        <taxon>Streptophyta</taxon>
        <taxon>Embryophyta</taxon>
        <taxon>Tracheophyta</taxon>
        <taxon>Spermatophyta</taxon>
        <taxon>Magnoliopsida</taxon>
        <taxon>eudicotyledons</taxon>
        <taxon>Gunneridae</taxon>
        <taxon>Pentapetalae</taxon>
        <taxon>rosids</taxon>
        <taxon>fabids</taxon>
        <taxon>Cucurbitales</taxon>
        <taxon>Cucurbitaceae</taxon>
        <taxon>Benincaseae</taxon>
        <taxon>Cucumis</taxon>
    </lineage>
</organism>
<name>A0A5A7VK80_CUCMM</name>
<reference evidence="3 4" key="1">
    <citation type="submission" date="2019-08" db="EMBL/GenBank/DDBJ databases">
        <title>Draft genome sequences of two oriental melons (Cucumis melo L. var makuwa).</title>
        <authorList>
            <person name="Kwon S.-Y."/>
        </authorList>
    </citation>
    <scope>NUCLEOTIDE SEQUENCE [LARGE SCALE GENOMIC DNA]</scope>
    <source>
        <strain evidence="4">cv. Chang Bougi</strain>
        <strain evidence="3">cv. SW 3</strain>
        <tissue evidence="1">Leaf</tissue>
    </source>
</reference>
<dbReference type="EMBL" id="SSTD01002424">
    <property type="protein sequence ID" value="TYK27943.1"/>
    <property type="molecule type" value="Genomic_DNA"/>
</dbReference>
<evidence type="ECO:0000313" key="1">
    <source>
        <dbReference type="EMBL" id="KAA0066796.1"/>
    </source>
</evidence>
<accession>A0A5A7VK80</accession>
<dbReference type="Proteomes" id="UP000321393">
    <property type="component" value="Unassembled WGS sequence"/>
</dbReference>
<dbReference type="EMBL" id="SSTE01000806">
    <property type="protein sequence ID" value="KAA0066796.1"/>
    <property type="molecule type" value="Genomic_DNA"/>
</dbReference>
<dbReference type="OrthoDB" id="10527118at2759"/>
<gene>
    <name evidence="2" type="ORF">E5676_scaffold384G001390</name>
    <name evidence="1" type="ORF">E6C27_scaffold271G001460</name>
</gene>
<dbReference type="Proteomes" id="UP000321947">
    <property type="component" value="Unassembled WGS sequence"/>
</dbReference>
<proteinExistence type="predicted"/>